<organism evidence="3">
    <name type="scientific">marine sediment metagenome</name>
    <dbReference type="NCBI Taxonomy" id="412755"/>
    <lineage>
        <taxon>unclassified sequences</taxon>
        <taxon>metagenomes</taxon>
        <taxon>ecological metagenomes</taxon>
    </lineage>
</organism>
<dbReference type="PANTHER" id="PTHR12151">
    <property type="entry name" value="ELECTRON TRANSPORT PROTIN SCO1/SENC FAMILY MEMBER"/>
    <property type="match status" value="1"/>
</dbReference>
<evidence type="ECO:0000256" key="1">
    <source>
        <dbReference type="ARBA" id="ARBA00010996"/>
    </source>
</evidence>
<dbReference type="Gene3D" id="3.40.30.10">
    <property type="entry name" value="Glutaredoxin"/>
    <property type="match status" value="1"/>
</dbReference>
<accession>A0A0F9UKI0</accession>
<keyword evidence="2" id="KW-0812">Transmembrane</keyword>
<gene>
    <name evidence="3" type="ORF">LCGC14_0518850</name>
</gene>
<comment type="similarity">
    <text evidence="1">Belongs to the SCO1/2 family.</text>
</comment>
<dbReference type="AlphaFoldDB" id="A0A0F9UKI0"/>
<evidence type="ECO:0000313" key="3">
    <source>
        <dbReference type="EMBL" id="KKN61726.1"/>
    </source>
</evidence>
<keyword evidence="2" id="KW-1133">Transmembrane helix</keyword>
<dbReference type="EMBL" id="LAZR01000648">
    <property type="protein sequence ID" value="KKN61726.1"/>
    <property type="molecule type" value="Genomic_DNA"/>
</dbReference>
<dbReference type="CDD" id="cd02968">
    <property type="entry name" value="SCO"/>
    <property type="match status" value="1"/>
</dbReference>
<dbReference type="PANTHER" id="PTHR12151:SF8">
    <property type="entry name" value="THIOREDOXIN DOMAIN-CONTAINING PROTEIN"/>
    <property type="match status" value="1"/>
</dbReference>
<reference evidence="3" key="1">
    <citation type="journal article" date="2015" name="Nature">
        <title>Complex archaea that bridge the gap between prokaryotes and eukaryotes.</title>
        <authorList>
            <person name="Spang A."/>
            <person name="Saw J.H."/>
            <person name="Jorgensen S.L."/>
            <person name="Zaremba-Niedzwiedzka K."/>
            <person name="Martijn J."/>
            <person name="Lind A.E."/>
            <person name="van Eijk R."/>
            <person name="Schleper C."/>
            <person name="Guy L."/>
            <person name="Ettema T.J."/>
        </authorList>
    </citation>
    <scope>NUCLEOTIDE SEQUENCE</scope>
</reference>
<dbReference type="InterPro" id="IPR003782">
    <property type="entry name" value="SCO1/SenC"/>
</dbReference>
<protein>
    <recommendedName>
        <fullName evidence="4">Thioredoxin domain-containing protein</fullName>
    </recommendedName>
</protein>
<evidence type="ECO:0008006" key="4">
    <source>
        <dbReference type="Google" id="ProtNLM"/>
    </source>
</evidence>
<evidence type="ECO:0000256" key="2">
    <source>
        <dbReference type="SAM" id="Phobius"/>
    </source>
</evidence>
<feature type="transmembrane region" description="Helical" evidence="2">
    <location>
        <begin position="236"/>
        <end position="261"/>
    </location>
</feature>
<keyword evidence="2" id="KW-0472">Membrane</keyword>
<dbReference type="Pfam" id="PF02630">
    <property type="entry name" value="SCO1-SenC"/>
    <property type="match status" value="1"/>
</dbReference>
<name>A0A0F9UKI0_9ZZZZ</name>
<dbReference type="SUPFAM" id="SSF52833">
    <property type="entry name" value="Thioredoxin-like"/>
    <property type="match status" value="1"/>
</dbReference>
<sequence>MGDLIRRLAAAALLLAALLPSRTQGAESFDPAEVVAASEAAVGELVGDYTLVDRHGASLPLAELRSRPLVVSIVYTSCSSVCPPTTQRIIEAVEEARRVFGAQQFSVLTLGFDARNDTPARLDAFAKTQRIPEADWRLASADAATLRRLLADVGFSYRAAAGGFEHITQTTILDAEGRVYRHIYGDDFPIQMLLEPLKDLIYGTSLRGITREGLIDRIKFICTTYNPATGAYEFDYAIGFGIVLGGLSLILTGIVILRLWLGNRRPVGRCRDEV</sequence>
<dbReference type="InterPro" id="IPR036249">
    <property type="entry name" value="Thioredoxin-like_sf"/>
</dbReference>
<comment type="caution">
    <text evidence="3">The sequence shown here is derived from an EMBL/GenBank/DDBJ whole genome shotgun (WGS) entry which is preliminary data.</text>
</comment>
<proteinExistence type="inferred from homology"/>